<dbReference type="InterPro" id="IPR029063">
    <property type="entry name" value="SAM-dependent_MTases_sf"/>
</dbReference>
<feature type="domain" description="Methyltransferase" evidence="1">
    <location>
        <begin position="46"/>
        <end position="138"/>
    </location>
</feature>
<dbReference type="InterPro" id="IPR041698">
    <property type="entry name" value="Methyltransf_25"/>
</dbReference>
<name>A0A919PGX7_9ACTN</name>
<proteinExistence type="predicted"/>
<dbReference type="AlphaFoldDB" id="A0A919PGX7"/>
<organism evidence="2 3">
    <name type="scientific">Dactylosporangium siamense</name>
    <dbReference type="NCBI Taxonomy" id="685454"/>
    <lineage>
        <taxon>Bacteria</taxon>
        <taxon>Bacillati</taxon>
        <taxon>Actinomycetota</taxon>
        <taxon>Actinomycetes</taxon>
        <taxon>Micromonosporales</taxon>
        <taxon>Micromonosporaceae</taxon>
        <taxon>Dactylosporangium</taxon>
    </lineage>
</organism>
<dbReference type="Proteomes" id="UP000660611">
    <property type="component" value="Unassembled WGS sequence"/>
</dbReference>
<dbReference type="Gene3D" id="3.40.50.150">
    <property type="entry name" value="Vaccinia Virus protein VP39"/>
    <property type="match status" value="1"/>
</dbReference>
<gene>
    <name evidence="2" type="ORF">Dsi01nite_026820</name>
</gene>
<dbReference type="EMBL" id="BONQ01000041">
    <property type="protein sequence ID" value="GIG44641.1"/>
    <property type="molecule type" value="Genomic_DNA"/>
</dbReference>
<sequence>MTDVKMADYYERRAPHYDAVYARPERQADIRTLQRLIPAALTGRDVLEVAAGTGYWTQFVSATANTVVATDYNPAPLAIAAAREYPRANVRFGRADAFALDQVAGDFTAAFAGFWWSHLRRSDTDRFLRGVCARMRPGSAVVIVDNRYVDGSSQPVTRTDQAGNTFQRRELPDGTTTEILKNFPTATELRTAVDGHGSAPDIVELEYYWLLTFTV</sequence>
<evidence type="ECO:0000313" key="2">
    <source>
        <dbReference type="EMBL" id="GIG44641.1"/>
    </source>
</evidence>
<keyword evidence="3" id="KW-1185">Reference proteome</keyword>
<dbReference type="RefSeq" id="WP_203846469.1">
    <property type="nucleotide sequence ID" value="NZ_BAAAVW010000007.1"/>
</dbReference>
<dbReference type="CDD" id="cd02440">
    <property type="entry name" value="AdoMet_MTases"/>
    <property type="match status" value="1"/>
</dbReference>
<dbReference type="Pfam" id="PF13649">
    <property type="entry name" value="Methyltransf_25"/>
    <property type="match status" value="1"/>
</dbReference>
<accession>A0A919PGX7</accession>
<reference evidence="2" key="1">
    <citation type="submission" date="2021-01" db="EMBL/GenBank/DDBJ databases">
        <title>Whole genome shotgun sequence of Dactylosporangium siamense NBRC 106093.</title>
        <authorList>
            <person name="Komaki H."/>
            <person name="Tamura T."/>
        </authorList>
    </citation>
    <scope>NUCLEOTIDE SEQUENCE</scope>
    <source>
        <strain evidence="2">NBRC 106093</strain>
    </source>
</reference>
<comment type="caution">
    <text evidence="2">The sequence shown here is derived from an EMBL/GenBank/DDBJ whole genome shotgun (WGS) entry which is preliminary data.</text>
</comment>
<protein>
    <recommendedName>
        <fullName evidence="1">Methyltransferase domain-containing protein</fullName>
    </recommendedName>
</protein>
<evidence type="ECO:0000313" key="3">
    <source>
        <dbReference type="Proteomes" id="UP000660611"/>
    </source>
</evidence>
<dbReference type="SUPFAM" id="SSF53335">
    <property type="entry name" value="S-adenosyl-L-methionine-dependent methyltransferases"/>
    <property type="match status" value="1"/>
</dbReference>
<evidence type="ECO:0000259" key="1">
    <source>
        <dbReference type="Pfam" id="PF13649"/>
    </source>
</evidence>